<dbReference type="GO" id="GO:0071281">
    <property type="term" value="P:cellular response to iron ion"/>
    <property type="evidence" value="ECO:0007669"/>
    <property type="project" value="TreeGrafter"/>
</dbReference>
<dbReference type="RefSeq" id="WP_016474512.1">
    <property type="nucleotide sequence ID" value="NZ_KE150480.1"/>
</dbReference>
<dbReference type="PATRIC" id="fig|1203554.3.peg.1327"/>
<feature type="domain" description="Fe/B12 periplasmic-binding" evidence="1">
    <location>
        <begin position="13"/>
        <end position="287"/>
    </location>
</feature>
<dbReference type="PANTHER" id="PTHR30535">
    <property type="entry name" value="VITAMIN B12-BINDING PROTEIN"/>
    <property type="match status" value="1"/>
</dbReference>
<dbReference type="PROSITE" id="PS50983">
    <property type="entry name" value="FE_B12_PBP"/>
    <property type="match status" value="1"/>
</dbReference>
<dbReference type="SUPFAM" id="SSF53807">
    <property type="entry name" value="Helical backbone' metal receptor"/>
    <property type="match status" value="1"/>
</dbReference>
<dbReference type="Proteomes" id="UP000014400">
    <property type="component" value="Unassembled WGS sequence"/>
</dbReference>
<dbReference type="AlphaFoldDB" id="S3BIR2"/>
<evidence type="ECO:0000313" key="3">
    <source>
        <dbReference type="Proteomes" id="UP000014400"/>
    </source>
</evidence>
<dbReference type="InterPro" id="IPR002491">
    <property type="entry name" value="ABC_transptr_periplasmic_BD"/>
</dbReference>
<reference evidence="2 3" key="1">
    <citation type="submission" date="2013-04" db="EMBL/GenBank/DDBJ databases">
        <title>The Genome Sequence of Sutterella wadsworthensis HGA0223.</title>
        <authorList>
            <consortium name="The Broad Institute Genomics Platform"/>
            <person name="Earl A."/>
            <person name="Ward D."/>
            <person name="Feldgarden M."/>
            <person name="Gevers D."/>
            <person name="Schmidt T.M."/>
            <person name="Dover J."/>
            <person name="Dai D."/>
            <person name="Walker B."/>
            <person name="Young S."/>
            <person name="Zeng Q."/>
            <person name="Gargeya S."/>
            <person name="Fitzgerald M."/>
            <person name="Haas B."/>
            <person name="Abouelleil A."/>
            <person name="Allen A.W."/>
            <person name="Alvarado L."/>
            <person name="Arachchi H.M."/>
            <person name="Berlin A.M."/>
            <person name="Chapman S.B."/>
            <person name="Gainer-Dewar J."/>
            <person name="Goldberg J."/>
            <person name="Griggs A."/>
            <person name="Gujja S."/>
            <person name="Hansen M."/>
            <person name="Howarth C."/>
            <person name="Imamovic A."/>
            <person name="Ireland A."/>
            <person name="Larimer J."/>
            <person name="McCowan C."/>
            <person name="Murphy C."/>
            <person name="Pearson M."/>
            <person name="Poon T.W."/>
            <person name="Priest M."/>
            <person name="Roberts A."/>
            <person name="Saif S."/>
            <person name="Shea T."/>
            <person name="Sisk P."/>
            <person name="Sykes S."/>
            <person name="Wortman J."/>
            <person name="Nusbaum C."/>
            <person name="Birren B."/>
        </authorList>
    </citation>
    <scope>NUCLEOTIDE SEQUENCE [LARGE SCALE GENOMIC DNA]</scope>
    <source>
        <strain evidence="2 3">HGA0223</strain>
    </source>
</reference>
<accession>S3BIR2</accession>
<dbReference type="Gene3D" id="3.40.50.1980">
    <property type="entry name" value="Nitrogenase molybdenum iron protein domain"/>
    <property type="match status" value="2"/>
</dbReference>
<name>S3BIR2_9BURK</name>
<dbReference type="eggNOG" id="COG4558">
    <property type="taxonomic scope" value="Bacteria"/>
</dbReference>
<dbReference type="Pfam" id="PF01497">
    <property type="entry name" value="Peripla_BP_2"/>
    <property type="match status" value="1"/>
</dbReference>
<dbReference type="EMBL" id="ATCF01000017">
    <property type="protein sequence ID" value="EPD99230.1"/>
    <property type="molecule type" value="Genomic_DNA"/>
</dbReference>
<dbReference type="InterPro" id="IPR050902">
    <property type="entry name" value="ABC_Transporter_SBP"/>
</dbReference>
<proteinExistence type="predicted"/>
<dbReference type="HOGENOM" id="CLU_976362_0_0_4"/>
<sequence length="287" mass="32092">MGNPFIPFPRCENIIIVGDAAAEYLGALRIYGRGLIGGDVPSMELLHPMEKHLECVSCFLNDPTQVLMPAVRRMKADFVVLEENGSADFNPAAGREALEKEGISVKILDVRGSTESVLRRAGKLFGEEKQAERIIRERTERLAALDDVRKSIRKGQKAAIFLAIRSPVRHESYVFRISERSALSQLLTNTFAIENINVRPNAEERIPGIQELDDLADLFEKNPDLIVYTGDAAACGQKTAEFIRKHPQFAECNAVKNGRIYGAPYYCHALDLRRHEILEAWSDVLAD</sequence>
<dbReference type="STRING" id="1203554.HMPREF1476_01267"/>
<evidence type="ECO:0000313" key="2">
    <source>
        <dbReference type="EMBL" id="EPD99230.1"/>
    </source>
</evidence>
<organism evidence="2 3">
    <name type="scientific">Sutterella wadsworthensis HGA0223</name>
    <dbReference type="NCBI Taxonomy" id="1203554"/>
    <lineage>
        <taxon>Bacteria</taxon>
        <taxon>Pseudomonadati</taxon>
        <taxon>Pseudomonadota</taxon>
        <taxon>Betaproteobacteria</taxon>
        <taxon>Burkholderiales</taxon>
        <taxon>Sutterellaceae</taxon>
        <taxon>Sutterella</taxon>
    </lineage>
</organism>
<gene>
    <name evidence="2" type="ORF">HMPREF1476_01267</name>
</gene>
<dbReference type="PANTHER" id="PTHR30535:SF34">
    <property type="entry name" value="MOLYBDATE-BINDING PROTEIN MOLA"/>
    <property type="match status" value="1"/>
</dbReference>
<protein>
    <recommendedName>
        <fullName evidence="1">Fe/B12 periplasmic-binding domain-containing protein</fullName>
    </recommendedName>
</protein>
<keyword evidence="3" id="KW-1185">Reference proteome</keyword>
<comment type="caution">
    <text evidence="2">The sequence shown here is derived from an EMBL/GenBank/DDBJ whole genome shotgun (WGS) entry which is preliminary data.</text>
</comment>
<evidence type="ECO:0000259" key="1">
    <source>
        <dbReference type="PROSITE" id="PS50983"/>
    </source>
</evidence>